<evidence type="ECO:0000256" key="1">
    <source>
        <dbReference type="ARBA" id="ARBA00004442"/>
    </source>
</evidence>
<proteinExistence type="inferred from homology"/>
<feature type="signal peptide" evidence="8">
    <location>
        <begin position="1"/>
        <end position="31"/>
    </location>
</feature>
<dbReference type="InterPro" id="IPR051906">
    <property type="entry name" value="TolC-like"/>
</dbReference>
<evidence type="ECO:0000313" key="10">
    <source>
        <dbReference type="Proteomes" id="UP000244168"/>
    </source>
</evidence>
<dbReference type="InterPro" id="IPR003423">
    <property type="entry name" value="OMP_efflux"/>
</dbReference>
<keyword evidence="3" id="KW-0813">Transport</keyword>
<protein>
    <submittedName>
        <fullName evidence="9">Outer membrane protein TolC</fullName>
    </submittedName>
</protein>
<gene>
    <name evidence="9" type="ORF">C8P68_106145</name>
</gene>
<evidence type="ECO:0000256" key="6">
    <source>
        <dbReference type="ARBA" id="ARBA00023136"/>
    </source>
</evidence>
<dbReference type="GO" id="GO:0015562">
    <property type="term" value="F:efflux transmembrane transporter activity"/>
    <property type="evidence" value="ECO:0007669"/>
    <property type="project" value="InterPro"/>
</dbReference>
<keyword evidence="7" id="KW-0998">Cell outer membrane</keyword>
<keyword evidence="10" id="KW-1185">Reference proteome</keyword>
<comment type="similarity">
    <text evidence="2">Belongs to the outer membrane factor (OMF) (TC 1.B.17) family.</text>
</comment>
<accession>A0A2T5J776</accession>
<dbReference type="GO" id="GO:0015288">
    <property type="term" value="F:porin activity"/>
    <property type="evidence" value="ECO:0007669"/>
    <property type="project" value="TreeGrafter"/>
</dbReference>
<evidence type="ECO:0000313" key="9">
    <source>
        <dbReference type="EMBL" id="PTQ94931.1"/>
    </source>
</evidence>
<comment type="subcellular location">
    <subcellularLocation>
        <location evidence="1">Cell outer membrane</location>
    </subcellularLocation>
</comment>
<dbReference type="SUPFAM" id="SSF56954">
    <property type="entry name" value="Outer membrane efflux proteins (OEP)"/>
    <property type="match status" value="1"/>
</dbReference>
<keyword evidence="6" id="KW-0472">Membrane</keyword>
<reference evidence="9 10" key="1">
    <citation type="submission" date="2018-04" db="EMBL/GenBank/DDBJ databases">
        <title>Genomic Encyclopedia of Archaeal and Bacterial Type Strains, Phase II (KMG-II): from individual species to whole genera.</title>
        <authorList>
            <person name="Goeker M."/>
        </authorList>
    </citation>
    <scope>NUCLEOTIDE SEQUENCE [LARGE SCALE GENOMIC DNA]</scope>
    <source>
        <strain evidence="9 10">DSM 26809</strain>
    </source>
</reference>
<dbReference type="GO" id="GO:0009279">
    <property type="term" value="C:cell outer membrane"/>
    <property type="evidence" value="ECO:0007669"/>
    <property type="project" value="UniProtKB-SubCell"/>
</dbReference>
<dbReference type="Proteomes" id="UP000244168">
    <property type="component" value="Unassembled WGS sequence"/>
</dbReference>
<dbReference type="EMBL" id="QAOQ01000006">
    <property type="protein sequence ID" value="PTQ94931.1"/>
    <property type="molecule type" value="Genomic_DNA"/>
</dbReference>
<dbReference type="AlphaFoldDB" id="A0A2T5J776"/>
<evidence type="ECO:0000256" key="3">
    <source>
        <dbReference type="ARBA" id="ARBA00022448"/>
    </source>
</evidence>
<evidence type="ECO:0000256" key="8">
    <source>
        <dbReference type="SAM" id="SignalP"/>
    </source>
</evidence>
<dbReference type="Pfam" id="PF02321">
    <property type="entry name" value="OEP"/>
    <property type="match status" value="1"/>
</dbReference>
<name>A0A2T5J776_9SPHI</name>
<evidence type="ECO:0000256" key="7">
    <source>
        <dbReference type="ARBA" id="ARBA00023237"/>
    </source>
</evidence>
<dbReference type="PANTHER" id="PTHR30026:SF20">
    <property type="entry name" value="OUTER MEMBRANE PROTEIN TOLC"/>
    <property type="match status" value="1"/>
</dbReference>
<organism evidence="9 10">
    <name type="scientific">Mucilaginibacter yixingensis</name>
    <dbReference type="NCBI Taxonomy" id="1295612"/>
    <lineage>
        <taxon>Bacteria</taxon>
        <taxon>Pseudomonadati</taxon>
        <taxon>Bacteroidota</taxon>
        <taxon>Sphingobacteriia</taxon>
        <taxon>Sphingobacteriales</taxon>
        <taxon>Sphingobacteriaceae</taxon>
        <taxon>Mucilaginibacter</taxon>
    </lineage>
</organism>
<evidence type="ECO:0000256" key="4">
    <source>
        <dbReference type="ARBA" id="ARBA00022452"/>
    </source>
</evidence>
<dbReference type="GO" id="GO:1990281">
    <property type="term" value="C:efflux pump complex"/>
    <property type="evidence" value="ECO:0007669"/>
    <property type="project" value="TreeGrafter"/>
</dbReference>
<comment type="caution">
    <text evidence="9">The sequence shown here is derived from an EMBL/GenBank/DDBJ whole genome shotgun (WGS) entry which is preliminary data.</text>
</comment>
<keyword evidence="8" id="KW-0732">Signal</keyword>
<evidence type="ECO:0000256" key="5">
    <source>
        <dbReference type="ARBA" id="ARBA00022692"/>
    </source>
</evidence>
<dbReference type="Gene3D" id="1.20.1600.10">
    <property type="entry name" value="Outer membrane efflux proteins (OEP)"/>
    <property type="match status" value="1"/>
</dbReference>
<keyword evidence="5" id="KW-0812">Transmembrane</keyword>
<dbReference type="PANTHER" id="PTHR30026">
    <property type="entry name" value="OUTER MEMBRANE PROTEIN TOLC"/>
    <property type="match status" value="1"/>
</dbReference>
<feature type="chain" id="PRO_5015619467" evidence="8">
    <location>
        <begin position="32"/>
        <end position="475"/>
    </location>
</feature>
<evidence type="ECO:0000256" key="2">
    <source>
        <dbReference type="ARBA" id="ARBA00007613"/>
    </source>
</evidence>
<sequence>MRTIYTYPYMLRKNTRSVFLGLAVCCSYLSASGQQVLTMKQAIQTALDNYGTIKARTNQLNASKAFLKETKSEYLPDVSLSAQQDYGTINGTNGPLFGYHGLSVASSGPSLANQNWNAAFGSLYLANVNWDFFSFGKSKEKIKVQQSVVNLNQTDLVQEQFQHEVRVATAYLNLLAAQRLSKSQQQNLDRASELRRVVVTRVKNGLNAGVDSSLANAEVSSAKIALTRAQDVEQEQANILAQYLGVEPQQFTLDSVFVSSQPKSIEQQPGVKPENHPLLQYYQNRIAISDEQAKYYKTFAYPTFSLFGVFQGRGSGFNADYASNLSSYSSSYGAGADPTRYNYLFGVGMVWNITNPFRIHYQVKSQKYTSMQLHDEYDVVSQRLRDQQVLAETRIGNALKNYNEAPIQVKAANDAYVQKNALYKNGLSNIVDLTTALFTLNRAETDRDIAYNNVWQALLYKAASSGDFGIFINNF</sequence>
<keyword evidence="4" id="KW-1134">Transmembrane beta strand</keyword>